<protein>
    <submittedName>
        <fullName evidence="1">Uncharacterized protein</fullName>
    </submittedName>
</protein>
<reference evidence="1 2" key="1">
    <citation type="submission" date="2023-10" db="EMBL/GenBank/DDBJ databases">
        <title>Draft genome sequence of Xylaria bambusicola isolate GMP-LS, the root and basal stem rot pathogen of sugarcane in Indonesia.</title>
        <authorList>
            <person name="Selvaraj P."/>
            <person name="Muralishankar V."/>
            <person name="Muruganantham S."/>
            <person name="Sp S."/>
            <person name="Haryani S."/>
            <person name="Lau K.J.X."/>
            <person name="Naqvi N.I."/>
        </authorList>
    </citation>
    <scope>NUCLEOTIDE SEQUENCE [LARGE SCALE GENOMIC DNA]</scope>
    <source>
        <strain evidence="1">GMP-LS</strain>
    </source>
</reference>
<evidence type="ECO:0000313" key="2">
    <source>
        <dbReference type="Proteomes" id="UP001305414"/>
    </source>
</evidence>
<dbReference type="Proteomes" id="UP001305414">
    <property type="component" value="Unassembled WGS sequence"/>
</dbReference>
<dbReference type="AlphaFoldDB" id="A0AAN7UN44"/>
<accession>A0AAN7UN44</accession>
<keyword evidence="2" id="KW-1185">Reference proteome</keyword>
<name>A0AAN7UN44_9PEZI</name>
<organism evidence="1 2">
    <name type="scientific">Xylaria bambusicola</name>
    <dbReference type="NCBI Taxonomy" id="326684"/>
    <lineage>
        <taxon>Eukaryota</taxon>
        <taxon>Fungi</taxon>
        <taxon>Dikarya</taxon>
        <taxon>Ascomycota</taxon>
        <taxon>Pezizomycotina</taxon>
        <taxon>Sordariomycetes</taxon>
        <taxon>Xylariomycetidae</taxon>
        <taxon>Xylariales</taxon>
        <taxon>Xylariaceae</taxon>
        <taxon>Xylaria</taxon>
    </lineage>
</organism>
<gene>
    <name evidence="1" type="ORF">RRF57_004453</name>
</gene>
<proteinExistence type="predicted"/>
<comment type="caution">
    <text evidence="1">The sequence shown here is derived from an EMBL/GenBank/DDBJ whole genome shotgun (WGS) entry which is preliminary data.</text>
</comment>
<evidence type="ECO:0000313" key="1">
    <source>
        <dbReference type="EMBL" id="KAK5628739.1"/>
    </source>
</evidence>
<sequence>MASLGPSSIMFRGIMNVQSRLYNTYPAHKTTTTRRPMKLAGTGGGGTKGLFAAAAICATNPYAKMAIATADPTMPTGDS</sequence>
<dbReference type="EMBL" id="JAWHQM010000009">
    <property type="protein sequence ID" value="KAK5628739.1"/>
    <property type="molecule type" value="Genomic_DNA"/>
</dbReference>